<dbReference type="RefSeq" id="WP_278018663.1">
    <property type="nucleotide sequence ID" value="NZ_JARULN010000029.1"/>
</dbReference>
<dbReference type="InterPro" id="IPR014756">
    <property type="entry name" value="Ig_E-set"/>
</dbReference>
<dbReference type="EMBL" id="JARULN010000029">
    <property type="protein sequence ID" value="MDG5755451.1"/>
    <property type="molecule type" value="Genomic_DNA"/>
</dbReference>
<proteinExistence type="predicted"/>
<dbReference type="Pfam" id="PF07070">
    <property type="entry name" value="Spo0M"/>
    <property type="match status" value="1"/>
</dbReference>
<name>A0ABT6HAS2_9BACI</name>
<accession>A0ABT6HAS2</accession>
<organism evidence="1 2">
    <name type="scientific">Ectobacillus antri</name>
    <dbReference type="NCBI Taxonomy" id="2486280"/>
    <lineage>
        <taxon>Bacteria</taxon>
        <taxon>Bacillati</taxon>
        <taxon>Bacillota</taxon>
        <taxon>Bacilli</taxon>
        <taxon>Bacillales</taxon>
        <taxon>Bacillaceae</taxon>
        <taxon>Ectobacillus</taxon>
    </lineage>
</organism>
<dbReference type="SUPFAM" id="SSF81296">
    <property type="entry name" value="E set domains"/>
    <property type="match status" value="1"/>
</dbReference>
<evidence type="ECO:0000313" key="1">
    <source>
        <dbReference type="EMBL" id="MDG5755451.1"/>
    </source>
</evidence>
<dbReference type="InterPro" id="IPR009776">
    <property type="entry name" value="Spore_0_M"/>
</dbReference>
<dbReference type="Proteomes" id="UP001218246">
    <property type="component" value="Unassembled WGS sequence"/>
</dbReference>
<evidence type="ECO:0000313" key="2">
    <source>
        <dbReference type="Proteomes" id="UP001218246"/>
    </source>
</evidence>
<reference evidence="1 2" key="1">
    <citation type="submission" date="2023-04" db="EMBL/GenBank/DDBJ databases">
        <title>Ectobacillus antri isolated from activated sludge.</title>
        <authorList>
            <person name="Yan P."/>
            <person name="Liu X."/>
        </authorList>
    </citation>
    <scope>NUCLEOTIDE SEQUENCE [LARGE SCALE GENOMIC DNA]</scope>
    <source>
        <strain evidence="1 2">C18H</strain>
    </source>
</reference>
<gene>
    <name evidence="1" type="ORF">P6P90_16240</name>
</gene>
<sequence length="122" mass="13312">MGHGAAEVTLQLQKDTFAPGESIRGELVVRGGAVAQHIDGITAALIQGTDAMEFGKTIKTEAIPVEGFEIAPKEARSFPFAYTLPSHTEEDVTYYLLVNMEMDGVVHDYERKRIHIIGEPAV</sequence>
<keyword evidence="2" id="KW-1185">Reference proteome</keyword>
<comment type="caution">
    <text evidence="1">The sequence shown here is derived from an EMBL/GenBank/DDBJ whole genome shotgun (WGS) entry which is preliminary data.</text>
</comment>
<protein>
    <submittedName>
        <fullName evidence="1">Sporulation protein</fullName>
    </submittedName>
</protein>